<evidence type="ECO:0000256" key="4">
    <source>
        <dbReference type="ARBA" id="ARBA00022692"/>
    </source>
</evidence>
<feature type="transmembrane region" description="Helical" evidence="7">
    <location>
        <begin position="73"/>
        <end position="95"/>
    </location>
</feature>
<keyword evidence="4 7" id="KW-0812">Transmembrane</keyword>
<feature type="transmembrane region" description="Helical" evidence="7">
    <location>
        <begin position="12"/>
        <end position="34"/>
    </location>
</feature>
<evidence type="ECO:0000313" key="10">
    <source>
        <dbReference type="Proteomes" id="UP000325516"/>
    </source>
</evidence>
<dbReference type="InterPro" id="IPR035906">
    <property type="entry name" value="MetI-like_sf"/>
</dbReference>
<organism evidence="9 10">
    <name type="scientific">Microbacterium lushaniae</name>
    <dbReference type="NCBI Taxonomy" id="2614639"/>
    <lineage>
        <taxon>Bacteria</taxon>
        <taxon>Bacillati</taxon>
        <taxon>Actinomycetota</taxon>
        <taxon>Actinomycetes</taxon>
        <taxon>Micrococcales</taxon>
        <taxon>Microbacteriaceae</taxon>
        <taxon>Microbacterium</taxon>
    </lineage>
</organism>
<evidence type="ECO:0000256" key="3">
    <source>
        <dbReference type="ARBA" id="ARBA00022475"/>
    </source>
</evidence>
<dbReference type="PANTHER" id="PTHR30151">
    <property type="entry name" value="ALKANE SULFONATE ABC TRANSPORTER-RELATED, MEMBRANE SUBUNIT"/>
    <property type="match status" value="1"/>
</dbReference>
<dbReference type="InterPro" id="IPR000515">
    <property type="entry name" value="MetI-like"/>
</dbReference>
<feature type="transmembrane region" description="Helical" evidence="7">
    <location>
        <begin position="107"/>
        <end position="126"/>
    </location>
</feature>
<comment type="similarity">
    <text evidence="7">Belongs to the binding-protein-dependent transport system permease family.</text>
</comment>
<feature type="transmembrane region" description="Helical" evidence="7">
    <location>
        <begin position="132"/>
        <end position="155"/>
    </location>
</feature>
<feature type="transmembrane region" description="Helical" evidence="7">
    <location>
        <begin position="176"/>
        <end position="202"/>
    </location>
</feature>
<evidence type="ECO:0000259" key="8">
    <source>
        <dbReference type="PROSITE" id="PS50928"/>
    </source>
</evidence>
<keyword evidence="10" id="KW-1185">Reference proteome</keyword>
<dbReference type="CDD" id="cd06261">
    <property type="entry name" value="TM_PBP2"/>
    <property type="match status" value="1"/>
</dbReference>
<keyword evidence="3" id="KW-1003">Cell membrane</keyword>
<dbReference type="PANTHER" id="PTHR30151:SF38">
    <property type="entry name" value="ALIPHATIC SULFONATES TRANSPORT PERMEASE PROTEIN SSUC-RELATED"/>
    <property type="match status" value="1"/>
</dbReference>
<evidence type="ECO:0000256" key="2">
    <source>
        <dbReference type="ARBA" id="ARBA00022448"/>
    </source>
</evidence>
<dbReference type="AlphaFoldDB" id="A0A5J6L503"/>
<reference evidence="10" key="1">
    <citation type="submission" date="2019-09" db="EMBL/GenBank/DDBJ databases">
        <title>Mumia zhuanghuii sp. nov. isolated from the intestinal contents of plateau pika (Ochotona curzoniae) in the Qinghai-Tibet plateau of China.</title>
        <authorList>
            <person name="Tian Z."/>
        </authorList>
    </citation>
    <scope>NUCLEOTIDE SEQUENCE [LARGE SCALE GENOMIC DNA]</scope>
    <source>
        <strain evidence="10">L-031</strain>
    </source>
</reference>
<dbReference type="EMBL" id="CP044232">
    <property type="protein sequence ID" value="QEW03456.1"/>
    <property type="molecule type" value="Genomic_DNA"/>
</dbReference>
<dbReference type="GO" id="GO:0005886">
    <property type="term" value="C:plasma membrane"/>
    <property type="evidence" value="ECO:0007669"/>
    <property type="project" value="UniProtKB-SubCell"/>
</dbReference>
<dbReference type="SUPFAM" id="SSF161098">
    <property type="entry name" value="MetI-like"/>
    <property type="match status" value="1"/>
</dbReference>
<keyword evidence="5 7" id="KW-1133">Transmembrane helix</keyword>
<dbReference type="Proteomes" id="UP000325516">
    <property type="component" value="Chromosome"/>
</dbReference>
<gene>
    <name evidence="9" type="ORF">F6J85_10310</name>
</gene>
<comment type="subcellular location">
    <subcellularLocation>
        <location evidence="1 7">Cell membrane</location>
        <topology evidence="1 7">Multi-pass membrane protein</topology>
    </subcellularLocation>
</comment>
<protein>
    <submittedName>
        <fullName evidence="9">ABC transporter permease</fullName>
    </submittedName>
</protein>
<evidence type="ECO:0000256" key="1">
    <source>
        <dbReference type="ARBA" id="ARBA00004651"/>
    </source>
</evidence>
<dbReference type="Gene3D" id="1.10.3720.10">
    <property type="entry name" value="MetI-like"/>
    <property type="match status" value="1"/>
</dbReference>
<proteinExistence type="inferred from homology"/>
<dbReference type="GO" id="GO:0055085">
    <property type="term" value="P:transmembrane transport"/>
    <property type="evidence" value="ECO:0007669"/>
    <property type="project" value="InterPro"/>
</dbReference>
<dbReference type="Pfam" id="PF00528">
    <property type="entry name" value="BPD_transp_1"/>
    <property type="match status" value="1"/>
</dbReference>
<evidence type="ECO:0000256" key="6">
    <source>
        <dbReference type="ARBA" id="ARBA00023136"/>
    </source>
</evidence>
<evidence type="ECO:0000256" key="5">
    <source>
        <dbReference type="ARBA" id="ARBA00022989"/>
    </source>
</evidence>
<dbReference type="KEGG" id="mlz:F6J85_10310"/>
<feature type="domain" description="ABC transmembrane type-1" evidence="8">
    <location>
        <begin position="62"/>
        <end position="246"/>
    </location>
</feature>
<evidence type="ECO:0000313" key="9">
    <source>
        <dbReference type="EMBL" id="QEW03456.1"/>
    </source>
</evidence>
<accession>A0A5J6L503</accession>
<name>A0A5J6L503_9MICO</name>
<keyword evidence="2 7" id="KW-0813">Transport</keyword>
<feature type="transmembrane region" description="Helical" evidence="7">
    <location>
        <begin position="228"/>
        <end position="248"/>
    </location>
</feature>
<dbReference type="PROSITE" id="PS50928">
    <property type="entry name" value="ABC_TM1"/>
    <property type="match status" value="1"/>
</dbReference>
<keyword evidence="6 7" id="KW-0472">Membrane</keyword>
<sequence>MGRIDMNARTYGPVTRIILLAWLPIVLIVLWFVVSAQSTSVFWPPLSTILAKFGDWAASGTLWSSLAYSFGNYFMALILATVVGIGIGTAIGLMPRAGQVLSPYLDFFRTLPIVVFVPIVILTLGVGRGPKVFLIFLACVWPILLNAIEGVRSIQPSVFETARSYRIPLALRIRRVVLPGAAPQIAIGLRLAISIGIVMLVVSEMYGSTEGVGHFILQSGQRFQLAQAWAGTLLIGVIGWLFTALYMFGEHRVLVWTRQDAETRRSGRVSKGDKS</sequence>
<evidence type="ECO:0000256" key="7">
    <source>
        <dbReference type="RuleBase" id="RU363032"/>
    </source>
</evidence>